<keyword evidence="7 14" id="KW-0812">Transmembrane</keyword>
<feature type="transmembrane region" description="Helical" evidence="14">
    <location>
        <begin position="220"/>
        <end position="238"/>
    </location>
</feature>
<keyword evidence="6" id="KW-0813">Transport</keyword>
<dbReference type="GO" id="GO:0055064">
    <property type="term" value="P:chloride ion homeostasis"/>
    <property type="evidence" value="ECO:0007669"/>
    <property type="project" value="TreeGrafter"/>
</dbReference>
<dbReference type="Proteomes" id="UP000310200">
    <property type="component" value="Unassembled WGS sequence"/>
</dbReference>
<evidence type="ECO:0000256" key="6">
    <source>
        <dbReference type="ARBA" id="ARBA00022448"/>
    </source>
</evidence>
<dbReference type="Pfam" id="PF03522">
    <property type="entry name" value="SLC12"/>
    <property type="match status" value="1"/>
</dbReference>
<dbReference type="Pfam" id="PF08240">
    <property type="entry name" value="ADH_N"/>
    <property type="match status" value="1"/>
</dbReference>
<keyword evidence="12" id="KW-0496">Mitochondrion</keyword>
<evidence type="ECO:0000256" key="5">
    <source>
        <dbReference type="ARBA" id="ARBA00019359"/>
    </source>
</evidence>
<dbReference type="GO" id="GO:0015379">
    <property type="term" value="F:potassium:chloride symporter activity"/>
    <property type="evidence" value="ECO:0007669"/>
    <property type="project" value="TreeGrafter"/>
</dbReference>
<keyword evidence="8" id="KW-0521">NADP</keyword>
<feature type="transmembrane region" description="Helical" evidence="14">
    <location>
        <begin position="477"/>
        <end position="496"/>
    </location>
</feature>
<protein>
    <recommendedName>
        <fullName evidence="5">Solute carrier family 12 member 9</fullName>
    </recommendedName>
</protein>
<feature type="transmembrane region" description="Helical" evidence="14">
    <location>
        <begin position="421"/>
        <end position="438"/>
    </location>
</feature>
<dbReference type="InterPro" id="IPR018491">
    <property type="entry name" value="SLC12_C"/>
</dbReference>
<dbReference type="GO" id="GO:0055075">
    <property type="term" value="P:potassium ion homeostasis"/>
    <property type="evidence" value="ECO:0007669"/>
    <property type="project" value="TreeGrafter"/>
</dbReference>
<dbReference type="GO" id="GO:0006884">
    <property type="term" value="P:cell volume homeostasis"/>
    <property type="evidence" value="ECO:0007669"/>
    <property type="project" value="TreeGrafter"/>
</dbReference>
<dbReference type="PANTHER" id="PTHR11827:SF72">
    <property type="entry name" value="GH08340P"/>
    <property type="match status" value="1"/>
</dbReference>
<feature type="transmembrane region" description="Helical" evidence="14">
    <location>
        <begin position="68"/>
        <end position="89"/>
    </location>
</feature>
<comment type="similarity">
    <text evidence="3">Belongs to the zinc-containing alcohol dehydrogenase family. Quinone oxidoreductase subfamily.</text>
</comment>
<dbReference type="InterPro" id="IPR036291">
    <property type="entry name" value="NAD(P)-bd_dom_sf"/>
</dbReference>
<evidence type="ECO:0000256" key="3">
    <source>
        <dbReference type="ARBA" id="ARBA00010371"/>
    </source>
</evidence>
<evidence type="ECO:0000256" key="13">
    <source>
        <dbReference type="ARBA" id="ARBA00023136"/>
    </source>
</evidence>
<evidence type="ECO:0000256" key="4">
    <source>
        <dbReference type="ARBA" id="ARBA00010593"/>
    </source>
</evidence>
<evidence type="ECO:0000256" key="2">
    <source>
        <dbReference type="ARBA" id="ARBA00004173"/>
    </source>
</evidence>
<dbReference type="InterPro" id="IPR020843">
    <property type="entry name" value="ER"/>
</dbReference>
<dbReference type="Pfam" id="PF00107">
    <property type="entry name" value="ADH_zinc_N"/>
    <property type="match status" value="1"/>
</dbReference>
<dbReference type="GO" id="GO:0016020">
    <property type="term" value="C:membrane"/>
    <property type="evidence" value="ECO:0007669"/>
    <property type="project" value="UniProtKB-SubCell"/>
</dbReference>
<evidence type="ECO:0000256" key="9">
    <source>
        <dbReference type="ARBA" id="ARBA00022946"/>
    </source>
</evidence>
<evidence type="ECO:0000256" key="10">
    <source>
        <dbReference type="ARBA" id="ARBA00022989"/>
    </source>
</evidence>
<evidence type="ECO:0000313" key="17">
    <source>
        <dbReference type="Proteomes" id="UP000310200"/>
    </source>
</evidence>
<feature type="domain" description="Enoyl reductase (ER)" evidence="15">
    <location>
        <begin position="1019"/>
        <end position="1339"/>
    </location>
</feature>
<dbReference type="Gene3D" id="3.90.180.10">
    <property type="entry name" value="Medium-chain alcohol dehydrogenases, catalytic domain"/>
    <property type="match status" value="1"/>
</dbReference>
<feature type="transmembrane region" description="Helical" evidence="14">
    <location>
        <begin position="332"/>
        <end position="356"/>
    </location>
</feature>
<dbReference type="Gene3D" id="3.40.50.720">
    <property type="entry name" value="NAD(P)-binding Rossmann-like Domain"/>
    <property type="match status" value="1"/>
</dbReference>
<dbReference type="InterPro" id="IPR011032">
    <property type="entry name" value="GroES-like_sf"/>
</dbReference>
<dbReference type="InterPro" id="IPR004842">
    <property type="entry name" value="SLC12A_fam"/>
</dbReference>
<dbReference type="STRING" id="300112.A0A4S2KGV7"/>
<evidence type="ECO:0000256" key="8">
    <source>
        <dbReference type="ARBA" id="ARBA00022857"/>
    </source>
</evidence>
<evidence type="ECO:0000259" key="15">
    <source>
        <dbReference type="SMART" id="SM00829"/>
    </source>
</evidence>
<dbReference type="SMART" id="SM00829">
    <property type="entry name" value="PKS_ER"/>
    <property type="match status" value="1"/>
</dbReference>
<dbReference type="FunFam" id="1.20.1740.10:FF:000013">
    <property type="entry name" value="Solute carrier family 12 member"/>
    <property type="match status" value="1"/>
</dbReference>
<keyword evidence="17" id="KW-1185">Reference proteome</keyword>
<dbReference type="CDD" id="cd08290">
    <property type="entry name" value="ETR"/>
    <property type="match status" value="1"/>
</dbReference>
<dbReference type="Gene3D" id="1.20.1740.10">
    <property type="entry name" value="Amino acid/polyamine transporter I"/>
    <property type="match status" value="1"/>
</dbReference>
<dbReference type="SUPFAM" id="SSF51735">
    <property type="entry name" value="NAD(P)-binding Rossmann-fold domains"/>
    <property type="match status" value="1"/>
</dbReference>
<feature type="transmembrane region" description="Helical" evidence="14">
    <location>
        <begin position="294"/>
        <end position="312"/>
    </location>
</feature>
<organism evidence="16 17">
    <name type="scientific">Temnothorax longispinosus</name>
    <dbReference type="NCBI Taxonomy" id="300112"/>
    <lineage>
        <taxon>Eukaryota</taxon>
        <taxon>Metazoa</taxon>
        <taxon>Ecdysozoa</taxon>
        <taxon>Arthropoda</taxon>
        <taxon>Hexapoda</taxon>
        <taxon>Insecta</taxon>
        <taxon>Pterygota</taxon>
        <taxon>Neoptera</taxon>
        <taxon>Endopterygota</taxon>
        <taxon>Hymenoptera</taxon>
        <taxon>Apocrita</taxon>
        <taxon>Aculeata</taxon>
        <taxon>Formicoidea</taxon>
        <taxon>Formicidae</taxon>
        <taxon>Myrmicinae</taxon>
        <taxon>Temnothorax</taxon>
    </lineage>
</organism>
<evidence type="ECO:0000313" key="16">
    <source>
        <dbReference type="EMBL" id="TGZ48695.1"/>
    </source>
</evidence>
<feature type="transmembrane region" description="Helical" evidence="14">
    <location>
        <begin position="146"/>
        <end position="170"/>
    </location>
</feature>
<feature type="transmembrane region" description="Helical" evidence="14">
    <location>
        <begin position="503"/>
        <end position="522"/>
    </location>
</feature>
<accession>A0A4S2KGV7</accession>
<feature type="transmembrane region" description="Helical" evidence="14">
    <location>
        <begin position="191"/>
        <end position="214"/>
    </location>
</feature>
<feature type="transmembrane region" description="Helical" evidence="14">
    <location>
        <begin position="450"/>
        <end position="471"/>
    </location>
</feature>
<dbReference type="GO" id="GO:0016491">
    <property type="term" value="F:oxidoreductase activity"/>
    <property type="evidence" value="ECO:0007669"/>
    <property type="project" value="UniProtKB-KW"/>
</dbReference>
<dbReference type="InterPro" id="IPR013154">
    <property type="entry name" value="ADH-like_N"/>
</dbReference>
<keyword evidence="10 14" id="KW-1133">Transmembrane helix</keyword>
<feature type="transmembrane region" description="Helical" evidence="14">
    <location>
        <begin position="368"/>
        <end position="390"/>
    </location>
</feature>
<proteinExistence type="inferred from homology"/>
<dbReference type="SUPFAM" id="SSF50129">
    <property type="entry name" value="GroES-like"/>
    <property type="match status" value="1"/>
</dbReference>
<evidence type="ECO:0000256" key="12">
    <source>
        <dbReference type="ARBA" id="ARBA00023128"/>
    </source>
</evidence>
<dbReference type="Pfam" id="PF00324">
    <property type="entry name" value="AA_permease"/>
    <property type="match status" value="1"/>
</dbReference>
<dbReference type="PANTHER" id="PTHR11827">
    <property type="entry name" value="SOLUTE CARRIER FAMILY 12, CATION COTRANSPORTERS"/>
    <property type="match status" value="1"/>
</dbReference>
<feature type="transmembrane region" description="Helical" evidence="14">
    <location>
        <begin position="101"/>
        <end position="126"/>
    </location>
</feature>
<comment type="caution">
    <text evidence="16">The sequence shown here is derived from an EMBL/GenBank/DDBJ whole genome shotgun (WGS) entry which is preliminary data.</text>
</comment>
<comment type="similarity">
    <text evidence="4">Belongs to the SLC12A transporter family.</text>
</comment>
<dbReference type="GO" id="GO:0005739">
    <property type="term" value="C:mitochondrion"/>
    <property type="evidence" value="ECO:0007669"/>
    <property type="project" value="UniProtKB-SubCell"/>
</dbReference>
<evidence type="ECO:0000256" key="11">
    <source>
        <dbReference type="ARBA" id="ARBA00023002"/>
    </source>
</evidence>
<evidence type="ECO:0000256" key="14">
    <source>
        <dbReference type="SAM" id="Phobius"/>
    </source>
</evidence>
<comment type="subcellular location">
    <subcellularLocation>
        <location evidence="1">Membrane</location>
        <topology evidence="1">Multi-pass membrane protein</topology>
    </subcellularLocation>
    <subcellularLocation>
        <location evidence="2">Mitochondrion</location>
    </subcellularLocation>
</comment>
<dbReference type="EMBL" id="QBLH01002353">
    <property type="protein sequence ID" value="TGZ48695.1"/>
    <property type="molecule type" value="Genomic_DNA"/>
</dbReference>
<name>A0A4S2KGV7_9HYME</name>
<sequence length="1344" mass="148122">MLMIASEVGSTNTEPVHIRITSEKAPLINGRSVLQRLSNIFKIGRTAHSEGDGYVEFGTLGVDNTRTLGTFAGVFSPVTLSMFSALVFIRMGYIVGNAGLFVTLVQFIIAYGILLFTVASVCAISTNGAVEVMISRTLGPEFGGSIGTLFFMANVVSSALCISGCAEGLVENFGPSGYLNGKTGLIPDGRWWRFLYCSILNTANLVVCLIGAAMFAKTSVAILAVVCICLCSVFISFLTQGAIEIPIPDANTLVQNITEHVNGSYTGLLSSTLSSNLYSNYSADYSSGGTMTDFASVFGVLFSGVTGIMAGANMSGELKNPGRNIPRGTLSAVSFTFICYILLSVLTAATTSRFLLQNNFMYMMPINIWPPFVAVGILTATFSAGLSNLIGSSRVLEALAKDNVFGSGLNFIIQGTWRGNPIAAVLTSWILVQTILLIGSLNTIAQINSVLFLLSYLATNLACLGLELASAPNFRPTFTYFTWHTATIGLLGTLIMMFIINSIYASSSIILCLILIIVLHLFSPSKNAPWGSISQALIFHQVRKYLLMLDSRKDHVKFWRPQMLLMVASPRSACPLIDFVNDLKKGGLYVIGHVKVGEFTGQSSDPTIEEYPHWLSLVDHMRVKAFIELTVTKTVREGMQHLIRLSGMGAMKPNTIVLGFYDEETPRDFFLDSQYATTMFENSTTLPNNTVFPLRQATGEKNLDPVQYVGMCSDVLRMKKNLCLCRNFHLLNKAQLTKNSNLKYIDVWPVNFFQPTDQDPFDTTSLFMLQLACIINMVPSWKNLHLRVFHCETADGSESLSISDSPNSMSEYPRISNEHRIRKSLNLLRISASIKKIPEWGEQIRGLKGRPLLEPKNQYESSTESNNALSNVSRAYILGVNQLIRQYSSQTATTFIYLPGPPASNTWDEDDMYRQYLQSLTELTVDLPPTVLVHDRVSRGQSPIASIRDITYTANFSPKLSQRMSTNVIVARYRFTMFASKLTLSISRSVKSNLTNIRQMSAAINTDCVKSLLYKEYGEPVEVLQVTTQTIEQPAGDQVSVKWLLSPVNPADINTIQGKYPSRPPLPAVPGNEGVGEIVAVGSNVQDLHVGDRVVPNGPNFGIWRTQANYNFKDVMKIPNDVDLVIASMMNVNPCTAYRMLKDFVSLKPGDTVIQNGGNSAVGQLVIQLCKIWSYKSVSVIRDRPNIQELKNQLATLGADQVLTEEEVRNTQLFKNKKLLAPKLALNCIGGQNAHEVMRHLAHGGTMVTYGGMSREPLTVPISALIFKDISLKGFWMTAWTKTNMESQERVDMFKNLAGFFRDKKLQPPPYKLVPFGEYQEAIAKALSFNGRTGVKYILDLTKS</sequence>
<keyword evidence="9" id="KW-0809">Transit peptide</keyword>
<dbReference type="InterPro" id="IPR013149">
    <property type="entry name" value="ADH-like_C"/>
</dbReference>
<reference evidence="16 17" key="1">
    <citation type="journal article" date="2019" name="Philos. Trans. R. Soc. Lond., B, Biol. Sci.">
        <title>Ant behaviour and brain gene expression of defending hosts depend on the ecological success of the intruding social parasite.</title>
        <authorList>
            <person name="Kaur R."/>
            <person name="Stoldt M."/>
            <person name="Jongepier E."/>
            <person name="Feldmeyer B."/>
            <person name="Menzel F."/>
            <person name="Bornberg-Bauer E."/>
            <person name="Foitzik S."/>
        </authorList>
    </citation>
    <scope>NUCLEOTIDE SEQUENCE [LARGE SCALE GENOMIC DNA]</scope>
    <source>
        <tissue evidence="16">Whole body</tissue>
    </source>
</reference>
<dbReference type="FunFam" id="3.40.50.720:FF:000112">
    <property type="entry name" value="Enoyl-[acyl-carrier-protein] reductase 1, mitochondrial"/>
    <property type="match status" value="1"/>
</dbReference>
<evidence type="ECO:0000256" key="1">
    <source>
        <dbReference type="ARBA" id="ARBA00004141"/>
    </source>
</evidence>
<keyword evidence="11" id="KW-0560">Oxidoreductase</keyword>
<evidence type="ECO:0000256" key="7">
    <source>
        <dbReference type="ARBA" id="ARBA00022692"/>
    </source>
</evidence>
<dbReference type="InterPro" id="IPR004841">
    <property type="entry name" value="AA-permease/SLC12A_dom"/>
</dbReference>
<gene>
    <name evidence="16" type="ORF">DBV15_09742</name>
</gene>
<keyword evidence="13 14" id="KW-0472">Membrane</keyword>